<evidence type="ECO:0000313" key="2">
    <source>
        <dbReference type="Proteomes" id="UP001431783"/>
    </source>
</evidence>
<dbReference type="EMBL" id="JARQZJ010000091">
    <property type="protein sequence ID" value="KAK9883608.1"/>
    <property type="molecule type" value="Genomic_DNA"/>
</dbReference>
<protein>
    <submittedName>
        <fullName evidence="1">Uncharacterized protein</fullName>
    </submittedName>
</protein>
<gene>
    <name evidence="1" type="ORF">WA026_001783</name>
</gene>
<accession>A0AAW1USU6</accession>
<dbReference type="Proteomes" id="UP001431783">
    <property type="component" value="Unassembled WGS sequence"/>
</dbReference>
<sequence>MFICVNYNIPNARWINDNFFLCEDTSSASLFRDSAEFVNIPQVKNIFNSRGVFLDLIFVWGGPVRVSRAIDLLQSNSIHHYTLHFSIELNKLDSEKLLFQESRFDFHRSDYAGLNEFFPAAIALVLRKILI</sequence>
<name>A0AAW1USU6_9CUCU</name>
<evidence type="ECO:0000313" key="1">
    <source>
        <dbReference type="EMBL" id="KAK9883608.1"/>
    </source>
</evidence>
<proteinExistence type="predicted"/>
<comment type="caution">
    <text evidence="1">The sequence shown here is derived from an EMBL/GenBank/DDBJ whole genome shotgun (WGS) entry which is preliminary data.</text>
</comment>
<organism evidence="1 2">
    <name type="scientific">Henosepilachna vigintioctopunctata</name>
    <dbReference type="NCBI Taxonomy" id="420089"/>
    <lineage>
        <taxon>Eukaryota</taxon>
        <taxon>Metazoa</taxon>
        <taxon>Ecdysozoa</taxon>
        <taxon>Arthropoda</taxon>
        <taxon>Hexapoda</taxon>
        <taxon>Insecta</taxon>
        <taxon>Pterygota</taxon>
        <taxon>Neoptera</taxon>
        <taxon>Endopterygota</taxon>
        <taxon>Coleoptera</taxon>
        <taxon>Polyphaga</taxon>
        <taxon>Cucujiformia</taxon>
        <taxon>Coccinelloidea</taxon>
        <taxon>Coccinellidae</taxon>
        <taxon>Epilachninae</taxon>
        <taxon>Epilachnini</taxon>
        <taxon>Henosepilachna</taxon>
    </lineage>
</organism>
<reference evidence="1 2" key="1">
    <citation type="submission" date="2023-03" db="EMBL/GenBank/DDBJ databases">
        <title>Genome insight into feeding habits of ladybird beetles.</title>
        <authorList>
            <person name="Li H.-S."/>
            <person name="Huang Y.-H."/>
            <person name="Pang H."/>
        </authorList>
    </citation>
    <scope>NUCLEOTIDE SEQUENCE [LARGE SCALE GENOMIC DNA]</scope>
    <source>
        <strain evidence="1">SYSU_2023b</strain>
        <tissue evidence="1">Whole body</tissue>
    </source>
</reference>
<dbReference type="AlphaFoldDB" id="A0AAW1USU6"/>
<keyword evidence="2" id="KW-1185">Reference proteome</keyword>